<feature type="domain" description="RTR1-type" evidence="4">
    <location>
        <begin position="39"/>
        <end position="157"/>
    </location>
</feature>
<dbReference type="OrthoDB" id="273314at2759"/>
<reference evidence="5 6" key="1">
    <citation type="journal article" date="2018" name="BMC Genomics">
        <title>Genomic comparison of Trypanosoma conorhini and Trypanosoma rangeli to Trypanosoma cruzi strains of high and low virulence.</title>
        <authorList>
            <person name="Bradwell K.R."/>
            <person name="Koparde V.N."/>
            <person name="Matveyev A.V."/>
            <person name="Serrano M.G."/>
            <person name="Alves J.M."/>
            <person name="Parikh H."/>
            <person name="Huang B."/>
            <person name="Lee V."/>
            <person name="Espinosa-Alvarez O."/>
            <person name="Ortiz P.A."/>
            <person name="Costa-Martins A.G."/>
            <person name="Teixeira M.M."/>
            <person name="Buck G.A."/>
        </authorList>
    </citation>
    <scope>NUCLEOTIDE SEQUENCE [LARGE SCALE GENOMIC DNA]</scope>
    <source>
        <strain evidence="5 6">025E</strain>
    </source>
</reference>
<keyword evidence="3" id="KW-0812">Transmembrane</keyword>
<protein>
    <recommendedName>
        <fullName evidence="4">RTR1-type domain-containing protein</fullName>
    </recommendedName>
</protein>
<keyword evidence="3" id="KW-0472">Membrane</keyword>
<dbReference type="RefSeq" id="XP_029227486.1">
    <property type="nucleotide sequence ID" value="XM_029372427.1"/>
</dbReference>
<dbReference type="AlphaFoldDB" id="A0A3R7KUD4"/>
<dbReference type="PROSITE" id="PS51479">
    <property type="entry name" value="ZF_RTR1"/>
    <property type="match status" value="1"/>
</dbReference>
<dbReference type="GeneID" id="40319144"/>
<evidence type="ECO:0000313" key="5">
    <source>
        <dbReference type="EMBL" id="RNF15430.1"/>
    </source>
</evidence>
<dbReference type="InterPro" id="IPR038534">
    <property type="entry name" value="Rtr1/RPAP2_sf"/>
</dbReference>
<sequence>MTSSGGAWEVVVDKAALEVSRFLAAATDPFLPDSRTARWMLALLDASSLRDVLEERNDGGRCGMIGCPAGRGAESRRHGDGGCERRPAGAACGGGGGDEGDEWAGEEAGAFRRYERYRAQQPRRAAAAAGRFCSPACAEAFEALAQKIPPSLVYARGEVVQAVGGLFPNMSLAALQRLAGAESTSVADIAERRVRQEEDEGPRPPPLHPSDRTAAEAASLREALSGIAAERETWRREMRQVQATGADEGRRRRLPLPLMVYDWCMTMSTARTKALFATLCRRGDLSSGVWSDTEHGAGRDRSLYVKCVGSIRSRCLRRAEAAAGVEEAEPPSVDPQLQQQRLALFAAQVFSAETTAALSRLLLYDEATLQQAWELWRLSGLLATLQFPFALPGALVAGGAAPHVLFLALVMLAAAGLCGAAAWAEWMREDALGELLAALGATAEELAACVQVLVLE</sequence>
<feature type="region of interest" description="Disordered" evidence="2">
    <location>
        <begin position="193"/>
        <end position="215"/>
    </location>
</feature>
<dbReference type="Proteomes" id="UP000284403">
    <property type="component" value="Unassembled WGS sequence"/>
</dbReference>
<comment type="caution">
    <text evidence="5">The sequence shown here is derived from an EMBL/GenBank/DDBJ whole genome shotgun (WGS) entry which is preliminary data.</text>
</comment>
<name>A0A3R7KUD4_9TRYP</name>
<evidence type="ECO:0000313" key="6">
    <source>
        <dbReference type="Proteomes" id="UP000284403"/>
    </source>
</evidence>
<dbReference type="EMBL" id="MKKU01000327">
    <property type="protein sequence ID" value="RNF15430.1"/>
    <property type="molecule type" value="Genomic_DNA"/>
</dbReference>
<keyword evidence="3" id="KW-1133">Transmembrane helix</keyword>
<evidence type="ECO:0000259" key="4">
    <source>
        <dbReference type="PROSITE" id="PS51479"/>
    </source>
</evidence>
<evidence type="ECO:0000256" key="1">
    <source>
        <dbReference type="PROSITE-ProRule" id="PRU00812"/>
    </source>
</evidence>
<proteinExistence type="inferred from homology"/>
<dbReference type="InterPro" id="IPR007308">
    <property type="entry name" value="Rtr1/RPAP2_dom"/>
</dbReference>
<evidence type="ECO:0000256" key="3">
    <source>
        <dbReference type="SAM" id="Phobius"/>
    </source>
</evidence>
<evidence type="ECO:0000256" key="2">
    <source>
        <dbReference type="SAM" id="MobiDB-lite"/>
    </source>
</evidence>
<keyword evidence="6" id="KW-1185">Reference proteome</keyword>
<dbReference type="Gene3D" id="1.25.40.820">
    <property type="match status" value="1"/>
</dbReference>
<feature type="transmembrane region" description="Helical" evidence="3">
    <location>
        <begin position="404"/>
        <end position="424"/>
    </location>
</feature>
<organism evidence="5 6">
    <name type="scientific">Trypanosoma conorhini</name>
    <dbReference type="NCBI Taxonomy" id="83891"/>
    <lineage>
        <taxon>Eukaryota</taxon>
        <taxon>Discoba</taxon>
        <taxon>Euglenozoa</taxon>
        <taxon>Kinetoplastea</taxon>
        <taxon>Metakinetoplastina</taxon>
        <taxon>Trypanosomatida</taxon>
        <taxon>Trypanosomatidae</taxon>
        <taxon>Trypanosoma</taxon>
    </lineage>
</organism>
<comment type="similarity">
    <text evidence="1">Belongs to the RPAP2 family.</text>
</comment>
<accession>A0A3R7KUD4</accession>
<gene>
    <name evidence="5" type="ORF">Tco025E_05533</name>
</gene>